<dbReference type="SUPFAM" id="SSF56281">
    <property type="entry name" value="Metallo-hydrolase/oxidoreductase"/>
    <property type="match status" value="1"/>
</dbReference>
<feature type="chain" id="PRO_5007868959" evidence="2">
    <location>
        <begin position="30"/>
        <end position="313"/>
    </location>
</feature>
<dbReference type="InterPro" id="IPR036866">
    <property type="entry name" value="RibonucZ/Hydroxyglut_hydro"/>
</dbReference>
<dbReference type="Gene3D" id="3.60.15.10">
    <property type="entry name" value="Ribonuclease Z/Hydroxyacylglutathione hydrolase-like"/>
    <property type="match status" value="1"/>
</dbReference>
<feature type="signal peptide" evidence="2">
    <location>
        <begin position="1"/>
        <end position="29"/>
    </location>
</feature>
<protein>
    <submittedName>
        <fullName evidence="3">Metal-dependent hydrolase</fullName>
    </submittedName>
</protein>
<dbReference type="STRING" id="989403.SAMN05421798_101208"/>
<dbReference type="AlphaFoldDB" id="A0A165XLN1"/>
<gene>
    <name evidence="3" type="ORF">PsAD2_02942</name>
</gene>
<dbReference type="Proteomes" id="UP000076577">
    <property type="component" value="Unassembled WGS sequence"/>
</dbReference>
<reference evidence="3 4" key="1">
    <citation type="journal article" date="2016" name="Front. Microbiol.">
        <title>Comparative Genomic Analysis Reveals a Diverse Repertoire of Genes Involved in Prokaryote-Eukaryote Interactions within the Pseudovibrio Genus.</title>
        <authorList>
            <person name="Romano S."/>
            <person name="Fernandez-Guerra A."/>
            <person name="Reen F.J."/>
            <person name="Glockner F.O."/>
            <person name="Crowley S.P."/>
            <person name="O'Sullivan O."/>
            <person name="Cotter P.D."/>
            <person name="Adams C."/>
            <person name="Dobson A.D."/>
            <person name="O'Gara F."/>
        </authorList>
    </citation>
    <scope>NUCLEOTIDE SEQUENCE [LARGE SCALE GENOMIC DNA]</scope>
    <source>
        <strain evidence="3 4">Ad2</strain>
    </source>
</reference>
<dbReference type="PANTHER" id="PTHR43546:SF9">
    <property type="entry name" value="L-ASCORBATE-6-PHOSPHATE LACTONASE ULAG-RELATED"/>
    <property type="match status" value="1"/>
</dbReference>
<evidence type="ECO:0000313" key="4">
    <source>
        <dbReference type="Proteomes" id="UP000076577"/>
    </source>
</evidence>
<evidence type="ECO:0000313" key="3">
    <source>
        <dbReference type="EMBL" id="KZL17822.1"/>
    </source>
</evidence>
<dbReference type="Pfam" id="PF13483">
    <property type="entry name" value="Lactamase_B_3"/>
    <property type="match status" value="1"/>
</dbReference>
<dbReference type="InterPro" id="IPR050114">
    <property type="entry name" value="UPF0173_UPF0282_UlaG_hydrolase"/>
</dbReference>
<dbReference type="OrthoDB" id="9805728at2"/>
<dbReference type="PANTHER" id="PTHR43546">
    <property type="entry name" value="UPF0173 METAL-DEPENDENT HYDROLASE MJ1163-RELATED"/>
    <property type="match status" value="1"/>
</dbReference>
<dbReference type="InterPro" id="IPR006311">
    <property type="entry name" value="TAT_signal"/>
</dbReference>
<accession>A0A165XLN1</accession>
<comment type="caution">
    <text evidence="3">The sequence shown here is derived from an EMBL/GenBank/DDBJ whole genome shotgun (WGS) entry which is preliminary data.</text>
</comment>
<name>A0A165XLN1_9HYPH</name>
<evidence type="ECO:0000256" key="1">
    <source>
        <dbReference type="ARBA" id="ARBA00022801"/>
    </source>
</evidence>
<evidence type="ECO:0000256" key="2">
    <source>
        <dbReference type="SAM" id="SignalP"/>
    </source>
</evidence>
<organism evidence="3 4">
    <name type="scientific">Pseudovibrio axinellae</name>
    <dbReference type="NCBI Taxonomy" id="989403"/>
    <lineage>
        <taxon>Bacteria</taxon>
        <taxon>Pseudomonadati</taxon>
        <taxon>Pseudomonadota</taxon>
        <taxon>Alphaproteobacteria</taxon>
        <taxon>Hyphomicrobiales</taxon>
        <taxon>Stappiaceae</taxon>
        <taxon>Pseudovibrio</taxon>
    </lineage>
</organism>
<sequence>MGDKMNRRNFLNLSGITAATSMLALPAFASTNTQQDPGGELLKTLEVQWLGGATMLIRFDGVTVMTDPAFGIGDQAIVMPNPNEMFDPTKGPNIKPQPRFGELPQFNLESITATFVSHMHPDHFDKAAEAALPSSMEIISSDFDRAILEEKGFSNTTVLPWGEQLSLPTNSGKIQVTSVPAKHSQNPEILGIIGRGNGYFFEFLSGNEKITLYWTGDTFPEEDVMASVQQLGDIDILVPHVGAVGSTGTLGQISMGASHVVEMAGRLKPRTILPIHHSTFGLYLEPIWELTRAMQDHPSRLDVISEGTIVTYP</sequence>
<keyword evidence="4" id="KW-1185">Reference proteome</keyword>
<dbReference type="PATRIC" id="fig|989403.3.peg.3154"/>
<proteinExistence type="predicted"/>
<dbReference type="GO" id="GO:0016787">
    <property type="term" value="F:hydrolase activity"/>
    <property type="evidence" value="ECO:0007669"/>
    <property type="project" value="UniProtKB-KW"/>
</dbReference>
<dbReference type="PROSITE" id="PS51318">
    <property type="entry name" value="TAT"/>
    <property type="match status" value="1"/>
</dbReference>
<keyword evidence="1 3" id="KW-0378">Hydrolase</keyword>
<dbReference type="EMBL" id="LMCB01000029">
    <property type="protein sequence ID" value="KZL17822.1"/>
    <property type="molecule type" value="Genomic_DNA"/>
</dbReference>
<keyword evidence="2" id="KW-0732">Signal</keyword>